<dbReference type="GeneID" id="63972479"/>
<gene>
    <name evidence="1" type="ORF">HMPREF9460_02491</name>
</gene>
<organism evidence="1 2">
    <name type="scientific">Flavonifractor plautii 1_3_50AFAA</name>
    <dbReference type="NCBI Taxonomy" id="742738"/>
    <lineage>
        <taxon>Bacteria</taxon>
        <taxon>Bacillati</taxon>
        <taxon>Bacillota</taxon>
        <taxon>Clostridia</taxon>
        <taxon>Eubacteriales</taxon>
        <taxon>Oscillospiraceae</taxon>
        <taxon>Flavonifractor</taxon>
    </lineage>
</organism>
<evidence type="ECO:0000313" key="2">
    <source>
        <dbReference type="Proteomes" id="UP000029585"/>
    </source>
</evidence>
<dbReference type="AlphaFoldDB" id="A0A096B712"/>
<comment type="caution">
    <text evidence="1">The sequence shown here is derived from an EMBL/GenBank/DDBJ whole genome shotgun (WGS) entry which is preliminary data.</text>
</comment>
<dbReference type="EMBL" id="ADLO01000079">
    <property type="protein sequence ID" value="KGF54800.1"/>
    <property type="molecule type" value="Genomic_DNA"/>
</dbReference>
<dbReference type="HOGENOM" id="CLU_1508749_0_0_9"/>
<reference evidence="1 2" key="1">
    <citation type="submission" date="2011-08" db="EMBL/GenBank/DDBJ databases">
        <title>The Genome Sequence of Clostridium orbiscindens 1_3_50AFAA.</title>
        <authorList>
            <consortium name="The Broad Institute Genome Sequencing Platform"/>
            <person name="Earl A."/>
            <person name="Ward D."/>
            <person name="Feldgarden M."/>
            <person name="Gevers D."/>
            <person name="Daigneault M."/>
            <person name="Strauss J."/>
            <person name="Allen-Vercoe E."/>
            <person name="Young S.K."/>
            <person name="Zeng Q."/>
            <person name="Gargeya S."/>
            <person name="Fitzgerald M."/>
            <person name="Haas B."/>
            <person name="Abouelleil A."/>
            <person name="Alvarado L."/>
            <person name="Arachchi H.M."/>
            <person name="Berlin A."/>
            <person name="Brown A."/>
            <person name="Chapman S.B."/>
            <person name="Chen Z."/>
            <person name="Dunbar C."/>
            <person name="Freedman E."/>
            <person name="Gearin G."/>
            <person name="Gellesch M."/>
            <person name="Goldberg J."/>
            <person name="Griggs A."/>
            <person name="Gujja S."/>
            <person name="Heiman D."/>
            <person name="Howarth C."/>
            <person name="Larson L."/>
            <person name="Lui A."/>
            <person name="MacDonald P.J.P."/>
            <person name="Montmayeur A."/>
            <person name="Murphy C."/>
            <person name="Neiman D."/>
            <person name="Pearson M."/>
            <person name="Priest M."/>
            <person name="Roberts A."/>
            <person name="Saif S."/>
            <person name="Shea T."/>
            <person name="Shenoy N."/>
            <person name="Sisk P."/>
            <person name="Stolte C."/>
            <person name="Sykes S."/>
            <person name="Wortman J."/>
            <person name="Nusbaum C."/>
            <person name="Birren B."/>
        </authorList>
    </citation>
    <scope>NUCLEOTIDE SEQUENCE [LARGE SCALE GENOMIC DNA]</scope>
    <source>
        <strain evidence="1 2">1_3_50AFAA</strain>
    </source>
</reference>
<dbReference type="PATRIC" id="fig|742738.3.peg.2560"/>
<dbReference type="RefSeq" id="WP_007494960.1">
    <property type="nucleotide sequence ID" value="NZ_KN174163.1"/>
</dbReference>
<keyword evidence="2" id="KW-1185">Reference proteome</keyword>
<accession>A0A096B712</accession>
<dbReference type="Proteomes" id="UP000029585">
    <property type="component" value="Unassembled WGS sequence"/>
</dbReference>
<protein>
    <submittedName>
        <fullName evidence="1">Uncharacterized protein</fullName>
    </submittedName>
</protein>
<proteinExistence type="predicted"/>
<sequence length="178" mass="19559">MSSYIIPGRIRPKPIRPGLTNLEDIEAIIAEVPCAILPVVGDCLEGVDVVGGGWVAVDFTRRPAPPRYRSKGGDGSSDLCLCYATFPGAPGPMVMYKEYQGVWGPWQMVGTRYKSMWEGGKLRLNCGMVAKRIFGVIVASYDQDGRLLWQRNPEEFPEELGTAPTIHGDVEPYQGVRA</sequence>
<evidence type="ECO:0000313" key="1">
    <source>
        <dbReference type="EMBL" id="KGF54800.1"/>
    </source>
</evidence>
<name>A0A096B712_FLAPL</name>